<feature type="compositionally biased region" description="Basic residues" evidence="1">
    <location>
        <begin position="34"/>
        <end position="58"/>
    </location>
</feature>
<keyword evidence="3" id="KW-0396">Initiation factor</keyword>
<organism evidence="3">
    <name type="scientific">Anthurium amnicola</name>
    <dbReference type="NCBI Taxonomy" id="1678845"/>
    <lineage>
        <taxon>Eukaryota</taxon>
        <taxon>Viridiplantae</taxon>
        <taxon>Streptophyta</taxon>
        <taxon>Embryophyta</taxon>
        <taxon>Tracheophyta</taxon>
        <taxon>Spermatophyta</taxon>
        <taxon>Magnoliopsida</taxon>
        <taxon>Liliopsida</taxon>
        <taxon>Araceae</taxon>
        <taxon>Pothoideae</taxon>
        <taxon>Potheae</taxon>
        <taxon>Anthurium</taxon>
    </lineage>
</organism>
<accession>A0A1D1YL80</accession>
<feature type="compositionally biased region" description="Basic and acidic residues" evidence="1">
    <location>
        <begin position="1"/>
        <end position="15"/>
    </location>
</feature>
<evidence type="ECO:0000313" key="3">
    <source>
        <dbReference type="EMBL" id="JAT55396.1"/>
    </source>
</evidence>
<feature type="compositionally biased region" description="Basic residues" evidence="1">
    <location>
        <begin position="120"/>
        <end position="136"/>
    </location>
</feature>
<proteinExistence type="predicted"/>
<protein>
    <submittedName>
        <fullName evidence="3">Eukaryotic translation initiation factor 3 subunit A</fullName>
    </submittedName>
</protein>
<feature type="region of interest" description="Disordered" evidence="1">
    <location>
        <begin position="1"/>
        <end position="192"/>
    </location>
</feature>
<feature type="compositionally biased region" description="Low complexity" evidence="1">
    <location>
        <begin position="95"/>
        <end position="119"/>
    </location>
</feature>
<name>A0A1D1YL80_9ARAE</name>
<dbReference type="AlphaFoldDB" id="A0A1D1YL80"/>
<sequence>RAVLREEKSHGELHVHRVWRRGRRGDPGGDEQRRRHGAPPARHRRVHHQRLPRPRHLPQPRPPLPPAPPQRGPSWGRALLPPPPRRPPRRPPLPRRLLPRLLRPPGLLEEAGAGGLPPLHRQRRPRRLQQPRRCQRRRVEGEAGDQPGEAGGYPVARLEDGGAGREHEDGGQVRPRRGRLRRQFRPVEPHEQPESFLRQLALATGQARERELSFPFTCHFITHQARLNIIPLTGFVTATRDSRGTYAQLFLFACFPSFSSHLRLPPYRYLLMYMMAACGSFFLSSSFFFSFFFFYLTLFFPLSREKASMENIWSN</sequence>
<feature type="compositionally biased region" description="Pro residues" evidence="1">
    <location>
        <begin position="59"/>
        <end position="71"/>
    </location>
</feature>
<keyword evidence="3" id="KW-0648">Protein biosynthesis</keyword>
<feature type="transmembrane region" description="Helical" evidence="2">
    <location>
        <begin position="270"/>
        <end position="300"/>
    </location>
</feature>
<keyword evidence="2" id="KW-1133">Transmembrane helix</keyword>
<feature type="compositionally biased region" description="Basic and acidic residues" evidence="1">
    <location>
        <begin position="24"/>
        <end position="33"/>
    </location>
</feature>
<keyword evidence="2" id="KW-0472">Membrane</keyword>
<keyword evidence="2" id="KW-0812">Transmembrane</keyword>
<dbReference type="GO" id="GO:0003743">
    <property type="term" value="F:translation initiation factor activity"/>
    <property type="evidence" value="ECO:0007669"/>
    <property type="project" value="UniProtKB-KW"/>
</dbReference>
<feature type="non-terminal residue" evidence="3">
    <location>
        <position position="1"/>
    </location>
</feature>
<dbReference type="EMBL" id="GDJX01012540">
    <property type="protein sequence ID" value="JAT55396.1"/>
    <property type="molecule type" value="Transcribed_RNA"/>
</dbReference>
<gene>
    <name evidence="3" type="primary">eif3A_1</name>
    <name evidence="3" type="ORF">g.8076</name>
</gene>
<feature type="compositionally biased region" description="Basic and acidic residues" evidence="1">
    <location>
        <begin position="157"/>
        <end position="171"/>
    </location>
</feature>
<reference evidence="3" key="1">
    <citation type="submission" date="2015-07" db="EMBL/GenBank/DDBJ databases">
        <title>Transcriptome Assembly of Anthurium amnicola.</title>
        <authorList>
            <person name="Suzuki J."/>
        </authorList>
    </citation>
    <scope>NUCLEOTIDE SEQUENCE</scope>
</reference>
<feature type="compositionally biased region" description="Basic residues" evidence="1">
    <location>
        <begin position="174"/>
        <end position="184"/>
    </location>
</feature>
<evidence type="ECO:0000256" key="2">
    <source>
        <dbReference type="SAM" id="Phobius"/>
    </source>
</evidence>
<evidence type="ECO:0000256" key="1">
    <source>
        <dbReference type="SAM" id="MobiDB-lite"/>
    </source>
</evidence>